<name>A0ACB9PQH4_BAUVA</name>
<comment type="caution">
    <text evidence="1">The sequence shown here is derived from an EMBL/GenBank/DDBJ whole genome shotgun (WGS) entry which is preliminary data.</text>
</comment>
<sequence length="536" mass="61821">MVLARLRSARSFSPHPSAGNGFGIFKLFSTIESPGDPILRGRIRNNPLNKLYRRISRIGYPEVSIVPVLDQWIQEGRTVNYDGLLTMIKELRYWKKYAHALEVSMWMSDKRYYELTSRDIAIRLDLIARVHGIEEAQSYFDNTSKKLRTRECYSSLLLSYALIKDVERAGMIMQKMRDLGLLNSVLSYNTMLNLYCQNGNHEKAENLVHEMQEKGIHFDKYTYGILLNAYADTSDIGGIDNLLTQLESDRNLQLNWDTYSTAATAYRKVGLLDKAFSLLKKSEELIISGRRKTAFNFLLTQYAALGKKEEVMRIWEIYRKEGNVYNKGYIAMITAMIKFDDIESAEKIFEEWESKKLSYDIRIPNYLIGAYCRKGLVEAAEALVNWVKFSGGEPDARTRYYLANGCLQRRDYVNAVDYMREVISIREPWWMPRMETLAACLEFLKGEGDIEEAEDFIRSLRNKDLVSSNIHDRLLEWIRDRESSLRAINMLGGDATKEEASNIELPKSEQDCSSSSGSNESSLLRCIKNLSKRFIA</sequence>
<keyword evidence="2" id="KW-1185">Reference proteome</keyword>
<evidence type="ECO:0000313" key="2">
    <source>
        <dbReference type="Proteomes" id="UP000828941"/>
    </source>
</evidence>
<dbReference type="Proteomes" id="UP000828941">
    <property type="component" value="Chromosome 4"/>
</dbReference>
<accession>A0ACB9PQH4</accession>
<reference evidence="1 2" key="1">
    <citation type="journal article" date="2022" name="DNA Res.">
        <title>Chromosomal-level genome assembly of the orchid tree Bauhinia variegata (Leguminosae; Cercidoideae) supports the allotetraploid origin hypothesis of Bauhinia.</title>
        <authorList>
            <person name="Zhong Y."/>
            <person name="Chen Y."/>
            <person name="Zheng D."/>
            <person name="Pang J."/>
            <person name="Liu Y."/>
            <person name="Luo S."/>
            <person name="Meng S."/>
            <person name="Qian L."/>
            <person name="Wei D."/>
            <person name="Dai S."/>
            <person name="Zhou R."/>
        </authorList>
    </citation>
    <scope>NUCLEOTIDE SEQUENCE [LARGE SCALE GENOMIC DNA]</scope>
    <source>
        <strain evidence="1">BV-YZ2020</strain>
    </source>
</reference>
<dbReference type="EMBL" id="CM039429">
    <property type="protein sequence ID" value="KAI4348830.1"/>
    <property type="molecule type" value="Genomic_DNA"/>
</dbReference>
<evidence type="ECO:0000313" key="1">
    <source>
        <dbReference type="EMBL" id="KAI4348830.1"/>
    </source>
</evidence>
<organism evidence="1 2">
    <name type="scientific">Bauhinia variegata</name>
    <name type="common">Purple orchid tree</name>
    <name type="synonym">Phanera variegata</name>
    <dbReference type="NCBI Taxonomy" id="167791"/>
    <lineage>
        <taxon>Eukaryota</taxon>
        <taxon>Viridiplantae</taxon>
        <taxon>Streptophyta</taxon>
        <taxon>Embryophyta</taxon>
        <taxon>Tracheophyta</taxon>
        <taxon>Spermatophyta</taxon>
        <taxon>Magnoliopsida</taxon>
        <taxon>eudicotyledons</taxon>
        <taxon>Gunneridae</taxon>
        <taxon>Pentapetalae</taxon>
        <taxon>rosids</taxon>
        <taxon>fabids</taxon>
        <taxon>Fabales</taxon>
        <taxon>Fabaceae</taxon>
        <taxon>Cercidoideae</taxon>
        <taxon>Cercideae</taxon>
        <taxon>Bauhiniinae</taxon>
        <taxon>Bauhinia</taxon>
    </lineage>
</organism>
<gene>
    <name evidence="1" type="ORF">L6164_009503</name>
</gene>
<proteinExistence type="predicted"/>
<protein>
    <submittedName>
        <fullName evidence="1">Uncharacterized protein</fullName>
    </submittedName>
</protein>